<keyword evidence="2" id="KW-1185">Reference proteome</keyword>
<gene>
    <name evidence="1" type="ORF">MRB53_008224</name>
</gene>
<organism evidence="1 2">
    <name type="scientific">Persea americana</name>
    <name type="common">Avocado</name>
    <dbReference type="NCBI Taxonomy" id="3435"/>
    <lineage>
        <taxon>Eukaryota</taxon>
        <taxon>Viridiplantae</taxon>
        <taxon>Streptophyta</taxon>
        <taxon>Embryophyta</taxon>
        <taxon>Tracheophyta</taxon>
        <taxon>Spermatophyta</taxon>
        <taxon>Magnoliopsida</taxon>
        <taxon>Magnoliidae</taxon>
        <taxon>Laurales</taxon>
        <taxon>Lauraceae</taxon>
        <taxon>Persea</taxon>
    </lineage>
</organism>
<sequence length="1409" mass="160731">MRRQELCVSLDEFLRRNSISAFSTESGLQKGVIKVNSHRKWVGKTCDPPSSHVLHVTEISLYHQNKLQTTIISLLGYPCRKAGMAQLLLSPLVKVVSDKLVSLITEEHRLQRGVHKEMDRLKSTLETIEAVLEDAEEQQVKDKAVKIWLGELKDAAYDADDILDEFMTEVLRKKIESEDHHHMMNKVRNFLSLPLVFHIKMGHKVKKIRERLDAIASERSKFHLQVIRSDGRRGSETCNRQQSDSCVDESETFGREDDKTKVVDLLINPCNQDVAVIPIVGMGGLGKTTLAQLAYNDPRVERHFELRMWVCVSDDFNLKRVTKTIIEAATGSTCEELDMDLLQRRLREKLGCKKFLLVLDDMWNEDPLEWDRLKGYLRGAQGSKIIVTTRSEKVALIMGTLPLQQLARLSEDDCWSLFKKRAFAPEEEDRHPNLVTLGKEIAKKCGGLPLAAKTLGSLMRFKREETEWIFLKQSEVWNLQDQENGILPALRLSYYHLPPHLKQCFAYCSLFPKDYKFNKENLIQLWMAEGLIQPSKECKQMEDIGREYFNNLLWRSFFQDATRDEHGNVTQCKMHDLMHDLALDVAGHECLIVKADKAVSIPKRSRHLSLMHDDVWDQICPDAINKAKKLRNLLLVGSTSCVQLPRNIYSHLMCLRVLDLERAFCSEETLVSIGKLKHLRYLAVSLYGIRKIPESFCTLVNLQTLKLSLCHSLHELPKHMRKMISLRHIEISSPFYGSWGLCSLHETPVQLGKLKCLQTLPIFAVGTSVGCRITELKDLNLQGQLFIKNLENVKDGNDAKEANLKQKQNLHVLAFSWSHCDNNAVVGENVEQVLEGLEPHPNLKKLRVDEYAGIRYPRWMSDILLPNLTEVELDNCRRCESLPSFGQLPFLKVLTIRGMDGVKCIDTAFYGKNVTSGFPSLKQLTITNMPNLEELLVGSEREIFPLLLGLEVERCPKLANLPPLRSIERLVLRKNNEALLRSLANLTSLMSLCIESFAKLEFLEDGLLQNHTHLSHLSIFCCPELKYLSRDVKNLTALSYLYISNCQKLVSLESPTSLHEMFIECCDGLTSLELGGLTSLRRLHSECCPQLASLLQATRTVSSNQRRRRFFLLLRLTKRRRRRQRRKTPVKQQRTAAGPPSSSSSTFCFMQQRGRTFCFALTAFPLPQVQRQMALTAEQSAELRRGGSPATAVPFFRQENCSGLCVSVWMPAMISTLMKISKQRDREPQIFFVSGPQSSYKILKNFTWFAAKWRSLQSTTKSLDHIQKMKASFNMLLQKIIYAVWINHICLDWCILVGLIATCYRGTSLPSDTIDFTIDFGLMGWSSSSGHIFFPMAQRDVGCSMSLIHPCGNVGSGLHFNSRNPYLHCSHNLQSVLGIPCMDHITTSHLPLGFSLFLFALRFFIGNRR</sequence>
<dbReference type="Proteomes" id="UP001234297">
    <property type="component" value="Chromosome 2"/>
</dbReference>
<accession>A0ACC2MM40</accession>
<name>A0ACC2MM40_PERAE</name>
<dbReference type="EMBL" id="CM056810">
    <property type="protein sequence ID" value="KAJ8646476.1"/>
    <property type="molecule type" value="Genomic_DNA"/>
</dbReference>
<proteinExistence type="predicted"/>
<evidence type="ECO:0000313" key="1">
    <source>
        <dbReference type="EMBL" id="KAJ8646476.1"/>
    </source>
</evidence>
<reference evidence="1 2" key="1">
    <citation type="journal article" date="2022" name="Hortic Res">
        <title>A haplotype resolved chromosomal level avocado genome allows analysis of novel avocado genes.</title>
        <authorList>
            <person name="Nath O."/>
            <person name="Fletcher S.J."/>
            <person name="Hayward A."/>
            <person name="Shaw L.M."/>
            <person name="Masouleh A.K."/>
            <person name="Furtado A."/>
            <person name="Henry R.J."/>
            <person name="Mitter N."/>
        </authorList>
    </citation>
    <scope>NUCLEOTIDE SEQUENCE [LARGE SCALE GENOMIC DNA]</scope>
    <source>
        <strain evidence="2">cv. Hass</strain>
    </source>
</reference>
<protein>
    <submittedName>
        <fullName evidence="1">Uncharacterized protein</fullName>
    </submittedName>
</protein>
<comment type="caution">
    <text evidence="1">The sequence shown here is derived from an EMBL/GenBank/DDBJ whole genome shotgun (WGS) entry which is preliminary data.</text>
</comment>
<evidence type="ECO:0000313" key="2">
    <source>
        <dbReference type="Proteomes" id="UP001234297"/>
    </source>
</evidence>